<proteinExistence type="inferred from homology"/>
<dbReference type="FunFam" id="3.40.50.720:FF:000594">
    <property type="entry name" value="Short-chain oxidoreductase"/>
    <property type="match status" value="1"/>
</dbReference>
<dbReference type="PANTHER" id="PTHR24320">
    <property type="entry name" value="RETINOL DEHYDROGENASE"/>
    <property type="match status" value="1"/>
</dbReference>
<evidence type="ECO:0000256" key="1">
    <source>
        <dbReference type="ARBA" id="ARBA00006484"/>
    </source>
</evidence>
<dbReference type="InterPro" id="IPR036291">
    <property type="entry name" value="NAD(P)-bd_dom_sf"/>
</dbReference>
<dbReference type="CDD" id="cd05327">
    <property type="entry name" value="retinol-DH_like_SDR_c_like"/>
    <property type="match status" value="1"/>
</dbReference>
<dbReference type="InterPro" id="IPR002347">
    <property type="entry name" value="SDR_fam"/>
</dbReference>
<evidence type="ECO:0000313" key="5">
    <source>
        <dbReference type="Proteomes" id="UP000309033"/>
    </source>
</evidence>
<dbReference type="Pfam" id="PF00106">
    <property type="entry name" value="adh_short"/>
    <property type="match status" value="1"/>
</dbReference>
<keyword evidence="2" id="KW-0560">Oxidoreductase</keyword>
<sequence>MTRNTTQTTRVTTPFTAGSTAAEVIEGVDLRGRRAVVTGGASGIGVETARALAAAGAEVTIAVRDLGAGKRVADDLALDTGNARVRVAPLDLMDRASVASFTATWEGPLHILVNNAGVMASPEARTPEGWESQFATNHLGHFALAVGLHPALAAAGGARVVSVSSSAHLRSPVVFDDIQFRERPYDPWLAYGQSKTANVLFAVEAGRRWAGDGIVVNALMPGAIPTNLQRHVTEEELERMRTQMGGDGPAWKTVEQGAATSVLLAASPLVEGVTGRYFEDCQEAGPHRPGTRRGVAEYALDPEAATLLWQVSADLLDL</sequence>
<dbReference type="GO" id="GO:0016491">
    <property type="term" value="F:oxidoreductase activity"/>
    <property type="evidence" value="ECO:0007669"/>
    <property type="project" value="UniProtKB-KW"/>
</dbReference>
<dbReference type="PANTHER" id="PTHR24320:SF272">
    <property type="entry name" value="NAD(P)-BINDING ROSSMANN-FOLD SUPERFAMILY PROTEIN"/>
    <property type="match status" value="1"/>
</dbReference>
<name>A0A5R8Z419_9ACTN</name>
<dbReference type="Gene3D" id="3.40.50.720">
    <property type="entry name" value="NAD(P)-binding Rossmann-like Domain"/>
    <property type="match status" value="1"/>
</dbReference>
<evidence type="ECO:0000313" key="4">
    <source>
        <dbReference type="EMBL" id="TLP60538.1"/>
    </source>
</evidence>
<evidence type="ECO:0000256" key="2">
    <source>
        <dbReference type="ARBA" id="ARBA00023002"/>
    </source>
</evidence>
<gene>
    <name evidence="4" type="ORF">FED44_11475</name>
</gene>
<dbReference type="OrthoDB" id="4577644at2"/>
<dbReference type="SUPFAM" id="SSF51735">
    <property type="entry name" value="NAD(P)-binding Rossmann-fold domains"/>
    <property type="match status" value="1"/>
</dbReference>
<comment type="similarity">
    <text evidence="1">Belongs to the short-chain dehydrogenases/reductases (SDR) family.</text>
</comment>
<evidence type="ECO:0000256" key="3">
    <source>
        <dbReference type="ARBA" id="ARBA00071493"/>
    </source>
</evidence>
<dbReference type="Proteomes" id="UP000309033">
    <property type="component" value="Unassembled WGS sequence"/>
</dbReference>
<keyword evidence="5" id="KW-1185">Reference proteome</keyword>
<protein>
    <recommendedName>
        <fullName evidence="3">Probable oxidoreductase</fullName>
    </recommendedName>
</protein>
<reference evidence="4" key="1">
    <citation type="submission" date="2019-05" db="EMBL/GenBank/DDBJ databases">
        <title>Isolation, diversity and antifungal activity of Actinobacteria from wheat.</title>
        <authorList>
            <person name="Yu B."/>
        </authorList>
    </citation>
    <scope>NUCLEOTIDE SEQUENCE [LARGE SCALE GENOMIC DNA]</scope>
    <source>
        <strain evidence="4">NEAU-HEGS1-5</strain>
    </source>
</reference>
<accession>A0A5R8Z419</accession>
<comment type="caution">
    <text evidence="4">The sequence shown here is derived from an EMBL/GenBank/DDBJ whole genome shotgun (WGS) entry which is preliminary data.</text>
</comment>
<dbReference type="AlphaFoldDB" id="A0A5R8Z419"/>
<dbReference type="EMBL" id="VANP01000004">
    <property type="protein sequence ID" value="TLP60538.1"/>
    <property type="molecule type" value="Genomic_DNA"/>
</dbReference>
<organism evidence="4 5">
    <name type="scientific">Microbispora triticiradicis</name>
    <dbReference type="NCBI Taxonomy" id="2200763"/>
    <lineage>
        <taxon>Bacteria</taxon>
        <taxon>Bacillati</taxon>
        <taxon>Actinomycetota</taxon>
        <taxon>Actinomycetes</taxon>
        <taxon>Streptosporangiales</taxon>
        <taxon>Streptosporangiaceae</taxon>
        <taxon>Microbispora</taxon>
    </lineage>
</organism>
<dbReference type="PRINTS" id="PR00081">
    <property type="entry name" value="GDHRDH"/>
</dbReference>